<sequence length="357" mass="38300">MLVVGVLVTVLVVPRTGPGCLRVCSDAQVPPAPGAVAARLAIDADPAVRVLARRDLLGEPAPDGDVLLSPIVRGLLAGLEDTRVPARPYAKWTGAHWRLVSLVELGIPAGYEPAVRAAETVLDCWAAPDRLAGVLVVDGLRRMHASQEGNAVAVACRLGMAADERVARLVEHLVGGQWPDGGWNCDRRPAAHRSSVHETLPALWGLSEYATATGDARSRRAATAAAEVLLARHVVFAAGTDRPLHRSVVDLHYPPYWHYDVLQALVVLDRAGCRDDPRTDRARRVVAGKQREDGGWRAVRPWWRRPGSAGLVEAVDWGDVAHQMVTLNALRVTAPAAGRTPVRSRPSPAPPAGRPAR</sequence>
<protein>
    <recommendedName>
        <fullName evidence="4">Prenyltransferase/squalene oxidase-like repeat protein</fullName>
    </recommendedName>
</protein>
<organism evidence="2 3">
    <name type="scientific">Pseudonocardia hierapolitana</name>
    <dbReference type="NCBI Taxonomy" id="1128676"/>
    <lineage>
        <taxon>Bacteria</taxon>
        <taxon>Bacillati</taxon>
        <taxon>Actinomycetota</taxon>
        <taxon>Actinomycetes</taxon>
        <taxon>Pseudonocardiales</taxon>
        <taxon>Pseudonocardiaceae</taxon>
        <taxon>Pseudonocardia</taxon>
    </lineage>
</organism>
<accession>A0A561SST1</accession>
<evidence type="ECO:0000313" key="3">
    <source>
        <dbReference type="Proteomes" id="UP000321261"/>
    </source>
</evidence>
<evidence type="ECO:0008006" key="4">
    <source>
        <dbReference type="Google" id="ProtNLM"/>
    </source>
</evidence>
<reference evidence="2 3" key="1">
    <citation type="submission" date="2019-06" db="EMBL/GenBank/DDBJ databases">
        <title>Sequencing the genomes of 1000 actinobacteria strains.</title>
        <authorList>
            <person name="Klenk H.-P."/>
        </authorList>
    </citation>
    <scope>NUCLEOTIDE SEQUENCE [LARGE SCALE GENOMIC DNA]</scope>
    <source>
        <strain evidence="2 3">DSM 45671</strain>
    </source>
</reference>
<dbReference type="AlphaFoldDB" id="A0A561SST1"/>
<comment type="caution">
    <text evidence="2">The sequence shown here is derived from an EMBL/GenBank/DDBJ whole genome shotgun (WGS) entry which is preliminary data.</text>
</comment>
<dbReference type="Proteomes" id="UP000321261">
    <property type="component" value="Unassembled WGS sequence"/>
</dbReference>
<feature type="region of interest" description="Disordered" evidence="1">
    <location>
        <begin position="336"/>
        <end position="357"/>
    </location>
</feature>
<dbReference type="InterPro" id="IPR008930">
    <property type="entry name" value="Terpenoid_cyclase/PrenylTrfase"/>
</dbReference>
<name>A0A561SST1_9PSEU</name>
<dbReference type="SUPFAM" id="SSF48239">
    <property type="entry name" value="Terpenoid cyclases/Protein prenyltransferases"/>
    <property type="match status" value="1"/>
</dbReference>
<dbReference type="Gene3D" id="1.50.10.20">
    <property type="match status" value="1"/>
</dbReference>
<feature type="compositionally biased region" description="Pro residues" evidence="1">
    <location>
        <begin position="347"/>
        <end position="357"/>
    </location>
</feature>
<gene>
    <name evidence="2" type="ORF">FHX44_113846</name>
</gene>
<proteinExistence type="predicted"/>
<dbReference type="EMBL" id="VIWU01000001">
    <property type="protein sequence ID" value="TWF77930.1"/>
    <property type="molecule type" value="Genomic_DNA"/>
</dbReference>
<evidence type="ECO:0000256" key="1">
    <source>
        <dbReference type="SAM" id="MobiDB-lite"/>
    </source>
</evidence>
<keyword evidence="3" id="KW-1185">Reference proteome</keyword>
<evidence type="ECO:0000313" key="2">
    <source>
        <dbReference type="EMBL" id="TWF77930.1"/>
    </source>
</evidence>